<evidence type="ECO:0000256" key="8">
    <source>
        <dbReference type="ARBA" id="ARBA00022833"/>
    </source>
</evidence>
<dbReference type="PANTHER" id="PTHR22993">
    <property type="entry name" value="FORMAMIDOPYRIMIDINE-DNA GLYCOSYLASE"/>
    <property type="match status" value="1"/>
</dbReference>
<dbReference type="SMART" id="SM00898">
    <property type="entry name" value="Fapy_DNA_glyco"/>
    <property type="match status" value="1"/>
</dbReference>
<dbReference type="Gene3D" id="3.20.190.10">
    <property type="entry name" value="MutM-like, N-terminal"/>
    <property type="match status" value="1"/>
</dbReference>
<dbReference type="Pfam" id="PF06827">
    <property type="entry name" value="zf-FPG_IleRS"/>
    <property type="match status" value="1"/>
</dbReference>
<keyword evidence="7 18" id="KW-0378">Hydrolase</keyword>
<dbReference type="InterPro" id="IPR010979">
    <property type="entry name" value="Ribosomal_uS13-like_H2TH"/>
</dbReference>
<keyword evidence="11" id="KW-0456">Lyase</keyword>
<dbReference type="FunFam" id="1.10.8.50:FF:000003">
    <property type="entry name" value="Formamidopyrimidine-DNA glycosylase"/>
    <property type="match status" value="1"/>
</dbReference>
<comment type="catalytic activity">
    <reaction evidence="1">
        <text>Hydrolysis of DNA containing ring-opened 7-methylguanine residues, releasing 2,6-diamino-4-hydroxy-5-(N-methyl)formamidopyrimidine.</text>
        <dbReference type="EC" id="3.2.2.23"/>
    </reaction>
</comment>
<evidence type="ECO:0000313" key="19">
    <source>
        <dbReference type="Proteomes" id="UP000319908"/>
    </source>
</evidence>
<gene>
    <name evidence="18" type="primary">mutM</name>
    <name evidence="18" type="ORF">Poly21_16470</name>
</gene>
<evidence type="ECO:0000256" key="2">
    <source>
        <dbReference type="ARBA" id="ARBA00001947"/>
    </source>
</evidence>
<dbReference type="OrthoDB" id="9800855at2"/>
<keyword evidence="5" id="KW-0227">DNA damage</keyword>
<dbReference type="GO" id="GO:0034039">
    <property type="term" value="F:8-oxo-7,8-dihydroguanine DNA N-glycosylase activity"/>
    <property type="evidence" value="ECO:0007669"/>
    <property type="project" value="TreeGrafter"/>
</dbReference>
<dbReference type="InterPro" id="IPR012319">
    <property type="entry name" value="FPG_cat"/>
</dbReference>
<dbReference type="AlphaFoldDB" id="A0A5C6C832"/>
<evidence type="ECO:0000256" key="14">
    <source>
        <dbReference type="ARBA" id="ARBA00044632"/>
    </source>
</evidence>
<proteinExistence type="inferred from homology"/>
<dbReference type="InterPro" id="IPR010663">
    <property type="entry name" value="Znf_FPG/IleRS"/>
</dbReference>
<keyword evidence="8" id="KW-0862">Zinc</keyword>
<dbReference type="PROSITE" id="PS51066">
    <property type="entry name" value="ZF_FPG_2"/>
    <property type="match status" value="1"/>
</dbReference>
<keyword evidence="19" id="KW-1185">Reference proteome</keyword>
<evidence type="ECO:0000256" key="15">
    <source>
        <dbReference type="PROSITE-ProRule" id="PRU00391"/>
    </source>
</evidence>
<dbReference type="Proteomes" id="UP000319908">
    <property type="component" value="Unassembled WGS sequence"/>
</dbReference>
<dbReference type="PROSITE" id="PS51068">
    <property type="entry name" value="FPG_CAT"/>
    <property type="match status" value="1"/>
</dbReference>
<evidence type="ECO:0000256" key="5">
    <source>
        <dbReference type="ARBA" id="ARBA00022763"/>
    </source>
</evidence>
<dbReference type="InterPro" id="IPR000214">
    <property type="entry name" value="Znf_DNA_glyclase/AP_lyase"/>
</dbReference>
<dbReference type="SMART" id="SM01232">
    <property type="entry name" value="H2TH"/>
    <property type="match status" value="1"/>
</dbReference>
<evidence type="ECO:0000256" key="12">
    <source>
        <dbReference type="ARBA" id="ARBA00023268"/>
    </source>
</evidence>
<feature type="domain" description="Formamidopyrimidine-DNA glycosylase catalytic" evidence="17">
    <location>
        <begin position="2"/>
        <end position="141"/>
    </location>
</feature>
<evidence type="ECO:0000256" key="7">
    <source>
        <dbReference type="ARBA" id="ARBA00022801"/>
    </source>
</evidence>
<keyword evidence="9" id="KW-0238">DNA-binding</keyword>
<dbReference type="Pfam" id="PF01149">
    <property type="entry name" value="Fapy_DNA_glyco"/>
    <property type="match status" value="1"/>
</dbReference>
<comment type="caution">
    <text evidence="18">The sequence shown here is derived from an EMBL/GenBank/DDBJ whole genome shotgun (WGS) entry which is preliminary data.</text>
</comment>
<sequence length="315" mass="34721">MPELPEVETMCRGIRPIVGMRVATVTQPPCPCRPCVVEPAIGELHRRLAGQEVIAIERRGKRVVIVFEHADRLIIEPRMSGLVLLADPPNADYLRLRIDFADGSLALHERDSVAESCDDSAVAAPRSTAGPLLVWDRRGLGTIRLLSPEEYEIQVNSRLGEDALTISAEELRRCLGGSGRAIKVALLDQTAVAGIGNLYAAEILFVAGVDPRVRCSKLSRPQWSRLHVAIGDVLREAITHEGSTLSDGTYRNALNRSGGYQNMHRVYDRAGEICPRCREGTIERIVQAQRSTFFCPRCQRRTGKHVAVGEVSSRD</sequence>
<name>A0A5C6C832_9BACT</name>
<dbReference type="Gene3D" id="1.10.8.50">
    <property type="match status" value="1"/>
</dbReference>
<dbReference type="SUPFAM" id="SSF46946">
    <property type="entry name" value="S13-like H2TH domain"/>
    <property type="match status" value="1"/>
</dbReference>
<dbReference type="GO" id="GO:0006284">
    <property type="term" value="P:base-excision repair"/>
    <property type="evidence" value="ECO:0007669"/>
    <property type="project" value="InterPro"/>
</dbReference>
<dbReference type="GO" id="GO:0008270">
    <property type="term" value="F:zinc ion binding"/>
    <property type="evidence" value="ECO:0007669"/>
    <property type="project" value="UniProtKB-KW"/>
</dbReference>
<keyword evidence="6 15" id="KW-0863">Zinc-finger</keyword>
<evidence type="ECO:0000259" key="17">
    <source>
        <dbReference type="PROSITE" id="PS51068"/>
    </source>
</evidence>
<evidence type="ECO:0000259" key="16">
    <source>
        <dbReference type="PROSITE" id="PS51066"/>
    </source>
</evidence>
<evidence type="ECO:0000313" key="18">
    <source>
        <dbReference type="EMBL" id="TWU19474.1"/>
    </source>
</evidence>
<reference evidence="18 19" key="1">
    <citation type="journal article" date="2020" name="Antonie Van Leeuwenhoek">
        <title>Rhodopirellula heiligendammensis sp. nov., Rhodopirellula pilleata sp. nov., and Rhodopirellula solitaria sp. nov. isolated from natural or artificial marine surfaces in Northern Germany and California, USA, and emended description of the genus Rhodopirellula.</title>
        <authorList>
            <person name="Kallscheuer N."/>
            <person name="Wiegand S."/>
            <person name="Jogler M."/>
            <person name="Boedeker C."/>
            <person name="Peeters S.H."/>
            <person name="Rast P."/>
            <person name="Heuer A."/>
            <person name="Jetten M.S.M."/>
            <person name="Rohde M."/>
            <person name="Jogler C."/>
        </authorList>
    </citation>
    <scope>NUCLEOTIDE SEQUENCE [LARGE SCALE GENOMIC DNA]</scope>
    <source>
        <strain evidence="18 19">Poly21</strain>
    </source>
</reference>
<protein>
    <submittedName>
        <fullName evidence="18">Formamidopyrimidine-DNA glycosylase</fullName>
        <ecNumber evidence="18">3.2.2.23</ecNumber>
    </submittedName>
</protein>
<dbReference type="EMBL" id="SJPU01000001">
    <property type="protein sequence ID" value="TWU19474.1"/>
    <property type="molecule type" value="Genomic_DNA"/>
</dbReference>
<dbReference type="Pfam" id="PF06831">
    <property type="entry name" value="H2TH"/>
    <property type="match status" value="1"/>
</dbReference>
<evidence type="ECO:0000256" key="3">
    <source>
        <dbReference type="ARBA" id="ARBA00009409"/>
    </source>
</evidence>
<dbReference type="PANTHER" id="PTHR22993:SF9">
    <property type="entry name" value="FORMAMIDOPYRIMIDINE-DNA GLYCOSYLASE"/>
    <property type="match status" value="1"/>
</dbReference>
<comment type="cofactor">
    <cofactor evidence="2">
        <name>Zn(2+)</name>
        <dbReference type="ChEBI" id="CHEBI:29105"/>
    </cofactor>
</comment>
<evidence type="ECO:0000256" key="1">
    <source>
        <dbReference type="ARBA" id="ARBA00001668"/>
    </source>
</evidence>
<keyword evidence="10" id="KW-0234">DNA repair</keyword>
<evidence type="ECO:0000256" key="6">
    <source>
        <dbReference type="ARBA" id="ARBA00022771"/>
    </source>
</evidence>
<keyword evidence="12" id="KW-0511">Multifunctional enzyme</keyword>
<keyword evidence="13 18" id="KW-0326">Glycosidase</keyword>
<comment type="catalytic activity">
    <reaction evidence="14">
        <text>2'-deoxyribonucleotide-(2'-deoxyribose 5'-phosphate)-2'-deoxyribonucleotide-DNA = a 3'-end 2'-deoxyribonucleotide-(2,3-dehydro-2,3-deoxyribose 5'-phosphate)-DNA + a 5'-end 5'-phospho-2'-deoxyribonucleoside-DNA + H(+)</text>
        <dbReference type="Rhea" id="RHEA:66592"/>
        <dbReference type="Rhea" id="RHEA-COMP:13180"/>
        <dbReference type="Rhea" id="RHEA-COMP:16897"/>
        <dbReference type="Rhea" id="RHEA-COMP:17067"/>
        <dbReference type="ChEBI" id="CHEBI:15378"/>
        <dbReference type="ChEBI" id="CHEBI:136412"/>
        <dbReference type="ChEBI" id="CHEBI:157695"/>
        <dbReference type="ChEBI" id="CHEBI:167181"/>
        <dbReference type="EC" id="4.2.99.18"/>
    </reaction>
</comment>
<dbReference type="GO" id="GO:0003684">
    <property type="term" value="F:damaged DNA binding"/>
    <property type="evidence" value="ECO:0007669"/>
    <property type="project" value="InterPro"/>
</dbReference>
<evidence type="ECO:0000256" key="9">
    <source>
        <dbReference type="ARBA" id="ARBA00023125"/>
    </source>
</evidence>
<organism evidence="18 19">
    <name type="scientific">Allorhodopirellula heiligendammensis</name>
    <dbReference type="NCBI Taxonomy" id="2714739"/>
    <lineage>
        <taxon>Bacteria</taxon>
        <taxon>Pseudomonadati</taxon>
        <taxon>Planctomycetota</taxon>
        <taxon>Planctomycetia</taxon>
        <taxon>Pirellulales</taxon>
        <taxon>Pirellulaceae</taxon>
        <taxon>Allorhodopirellula</taxon>
    </lineage>
</organism>
<dbReference type="EC" id="3.2.2.23" evidence="18"/>
<dbReference type="RefSeq" id="WP_146406281.1">
    <property type="nucleotide sequence ID" value="NZ_SJPU01000001.1"/>
</dbReference>
<evidence type="ECO:0000256" key="11">
    <source>
        <dbReference type="ARBA" id="ARBA00023239"/>
    </source>
</evidence>
<dbReference type="InterPro" id="IPR035937">
    <property type="entry name" value="FPG_N"/>
</dbReference>
<dbReference type="CDD" id="cd08966">
    <property type="entry name" value="EcFpg-like_N"/>
    <property type="match status" value="1"/>
</dbReference>
<dbReference type="SUPFAM" id="SSF57716">
    <property type="entry name" value="Glucocorticoid receptor-like (DNA-binding domain)"/>
    <property type="match status" value="1"/>
</dbReference>
<accession>A0A5C6C832</accession>
<comment type="similarity">
    <text evidence="3">Belongs to the FPG family.</text>
</comment>
<evidence type="ECO:0000256" key="10">
    <source>
        <dbReference type="ARBA" id="ARBA00023204"/>
    </source>
</evidence>
<dbReference type="SUPFAM" id="SSF81624">
    <property type="entry name" value="N-terminal domain of MutM-like DNA repair proteins"/>
    <property type="match status" value="1"/>
</dbReference>
<evidence type="ECO:0000256" key="13">
    <source>
        <dbReference type="ARBA" id="ARBA00023295"/>
    </source>
</evidence>
<keyword evidence="4" id="KW-0479">Metal-binding</keyword>
<dbReference type="GO" id="GO:0140078">
    <property type="term" value="F:class I DNA-(apurinic or apyrimidinic site) endonuclease activity"/>
    <property type="evidence" value="ECO:0007669"/>
    <property type="project" value="UniProtKB-EC"/>
</dbReference>
<evidence type="ECO:0000256" key="4">
    <source>
        <dbReference type="ARBA" id="ARBA00022723"/>
    </source>
</evidence>
<dbReference type="InterPro" id="IPR015886">
    <property type="entry name" value="H2TH_FPG"/>
</dbReference>
<feature type="domain" description="FPG-type" evidence="16">
    <location>
        <begin position="265"/>
        <end position="300"/>
    </location>
</feature>